<feature type="domain" description="Type VI secretion system IcmF C-terminal" evidence="3">
    <location>
        <begin position="1036"/>
        <end position="1135"/>
    </location>
</feature>
<gene>
    <name evidence="6" type="primary">icmF</name>
    <name evidence="6" type="ORF">C5L14_08840</name>
</gene>
<evidence type="ECO:0000256" key="1">
    <source>
        <dbReference type="SAM" id="Coils"/>
    </source>
</evidence>
<dbReference type="OrthoDB" id="9758229at2"/>
<dbReference type="NCBIfam" id="TIGR03348">
    <property type="entry name" value="VI_IcmF"/>
    <property type="match status" value="1"/>
</dbReference>
<dbReference type="Pfam" id="PF06744">
    <property type="entry name" value="IcmF_C"/>
    <property type="match status" value="1"/>
</dbReference>
<feature type="transmembrane region" description="Helical" evidence="2">
    <location>
        <begin position="60"/>
        <end position="79"/>
    </location>
</feature>
<keyword evidence="2" id="KW-0812">Transmembrane</keyword>
<dbReference type="SUPFAM" id="SSF52540">
    <property type="entry name" value="P-loop containing nucleoside triphosphate hydrolases"/>
    <property type="match status" value="1"/>
</dbReference>
<dbReference type="InterPro" id="IPR010623">
    <property type="entry name" value="IcmF_C"/>
</dbReference>
<feature type="domain" description="Type VI secretion system component TssM1 N-terminal" evidence="5">
    <location>
        <begin position="207"/>
        <end position="446"/>
    </location>
</feature>
<evidence type="ECO:0000259" key="4">
    <source>
        <dbReference type="Pfam" id="PF06761"/>
    </source>
</evidence>
<protein>
    <submittedName>
        <fullName evidence="6">Type VI secretion system membrane subunit TssM</fullName>
    </submittedName>
</protein>
<feature type="transmembrane region" description="Helical" evidence="2">
    <location>
        <begin position="442"/>
        <end position="463"/>
    </location>
</feature>
<dbReference type="InterPro" id="IPR025743">
    <property type="entry name" value="TssM1_N"/>
</dbReference>
<dbReference type="Pfam" id="PF14331">
    <property type="entry name" value="IcmF-related_N"/>
    <property type="match status" value="1"/>
</dbReference>
<dbReference type="AlphaFoldDB" id="A0A2S9QF59"/>
<evidence type="ECO:0000313" key="7">
    <source>
        <dbReference type="Proteomes" id="UP000237682"/>
    </source>
</evidence>
<comment type="caution">
    <text evidence="6">The sequence shown here is derived from an EMBL/GenBank/DDBJ whole genome shotgun (WGS) entry which is preliminary data.</text>
</comment>
<dbReference type="InterPro" id="IPR017731">
    <property type="entry name" value="TssM1-like"/>
</dbReference>
<evidence type="ECO:0000313" key="6">
    <source>
        <dbReference type="EMBL" id="PRH87996.1"/>
    </source>
</evidence>
<dbReference type="InterPro" id="IPR027417">
    <property type="entry name" value="P-loop_NTPase"/>
</dbReference>
<accession>A0A2S9QF59</accession>
<name>A0A2S9QF59_9HYPH</name>
<keyword evidence="1" id="KW-0175">Coiled coil</keyword>
<evidence type="ECO:0000259" key="5">
    <source>
        <dbReference type="Pfam" id="PF14331"/>
    </source>
</evidence>
<keyword evidence="2" id="KW-0472">Membrane</keyword>
<dbReference type="RefSeq" id="WP_105861664.1">
    <property type="nucleotide sequence ID" value="NZ_PUEJ01000003.1"/>
</dbReference>
<dbReference type="Proteomes" id="UP000237682">
    <property type="component" value="Unassembled WGS sequence"/>
</dbReference>
<dbReference type="EMBL" id="PUEJ01000003">
    <property type="protein sequence ID" value="PRH87996.1"/>
    <property type="molecule type" value="Genomic_DNA"/>
</dbReference>
<feature type="domain" description="IcmF-related" evidence="4">
    <location>
        <begin position="500"/>
        <end position="794"/>
    </location>
</feature>
<proteinExistence type="predicted"/>
<keyword evidence="2" id="KW-1133">Transmembrane helix</keyword>
<evidence type="ECO:0000256" key="2">
    <source>
        <dbReference type="SAM" id="Phobius"/>
    </source>
</evidence>
<feature type="coiled-coil region" evidence="1">
    <location>
        <begin position="101"/>
        <end position="128"/>
    </location>
</feature>
<dbReference type="PANTHER" id="PTHR36153:SF1">
    <property type="entry name" value="TYPE VI SECRETION SYSTEM COMPONENT TSSM1"/>
    <property type="match status" value="1"/>
</dbReference>
<dbReference type="InterPro" id="IPR009612">
    <property type="entry name" value="IcmF-rel"/>
</dbReference>
<sequence>MNPLSYYYTIRSYVEAYGTLLGQRFLPIVWIAALCLIIWFYGHLIGYGEFYPLASATNRLIAICIVLVAGLAYIGINIYKARKRDKALVADLEKNAEAEAAASQQAEVSEIRDRLKQALALLRRVTKKRFGYVYELPWYVIFGAPGSGKTTALTHSGLKFPLGDALGANSVQGIGGTRSCNWWFTDEAILIDTAGRYTTQDDLNGSSKAGWEGFLTLLKKHRRSQPVNGALVTLSIADILTREPAARLEEVRAIRQRLSELDEYLQARVPVYLVLTKSDLLTGFVEFFDGFNASDREQVWGTTFGLDESYKAENLPERFLEEFSLLQQRVDAMLIERLQQEPDSEIRGRIFRFPAELAALKERLHEVLVELCAGSKLVESPLLRGIYFASGTQAEIPGAASATRMRRSYFLPRLFKEVIFGEAALVARDKRLTRRQLMLRRIAYGASAVVLGVVFSSWIATYFQNSRALAQADERISSYEKLVQGIPVRDVTDTDFLRILPALNNIRGVTDGFSGADTWQIGFGLDQRDKIAGRQREAYQRALNSLLLPRLMVQLQKQLGDTSNVRQTFDALKLYGMLGGLGQVDAQFASQEAEQIFDALYPGEGRAVARRELLQHVEQLVARRLPPIDIDQTLVAKARQAISGQSLAARAYDILEENREVRALAPWVPADALGPLGERVFQRKSKAALREGIPGLFTGEGYRSVILPEVAEAARQALDEHWVRGEPPSGGMTVESLSLAALQLYFDQYEKRWANLLADLGIKPFQSLADAADTLRVLSSEPGPIESLARSIAKAADLRPQANASVAMAPQGGESVALNDSTISVPDPYGRLREALETPKQSETTSSEKPRSQIQALKPLLGAMYTQLSRAAGSTQPANKIFNTDSQLAAAVQSLAEESRRLPPPIDDLVAGLVGDVGALASKTARNEAADKWAGDGARLCSTIMTGRYPFERSAREDMALTDFARLFGPKGLFPSFFQNELQAFVDTSATPWRWKGAPGTEGIASDALAQFENADKIRKAFFPNDSEMPSIRITITGVSLNDAADMAVLSTAGEILSLVKNSPQAKIFEWPSKGATADSWVVVRPTEFNQKIQASGEWATFRLLDKAVITAEGTDLFKARFSQDGRSAEFRVQFGGTLNPYRLKAIADFKCPSQF</sequence>
<organism evidence="6 7">
    <name type="scientific">Labrys okinawensis</name>
    <dbReference type="NCBI Taxonomy" id="346911"/>
    <lineage>
        <taxon>Bacteria</taxon>
        <taxon>Pseudomonadati</taxon>
        <taxon>Pseudomonadota</taxon>
        <taxon>Alphaproteobacteria</taxon>
        <taxon>Hyphomicrobiales</taxon>
        <taxon>Xanthobacteraceae</taxon>
        <taxon>Labrys</taxon>
    </lineage>
</organism>
<dbReference type="PANTHER" id="PTHR36153">
    <property type="entry name" value="INNER MEMBRANE PROTEIN-RELATED"/>
    <property type="match status" value="1"/>
</dbReference>
<reference evidence="6 7" key="1">
    <citation type="submission" date="2018-02" db="EMBL/GenBank/DDBJ databases">
        <title>Whole genome sequencing of endophytic bacterium.</title>
        <authorList>
            <person name="Eedara R."/>
            <person name="Podile A.R."/>
        </authorList>
    </citation>
    <scope>NUCLEOTIDE SEQUENCE [LARGE SCALE GENOMIC DNA]</scope>
    <source>
        <strain evidence="6 7">RP1T</strain>
    </source>
</reference>
<dbReference type="Pfam" id="PF06761">
    <property type="entry name" value="IcmF-related"/>
    <property type="match status" value="1"/>
</dbReference>
<keyword evidence="7" id="KW-1185">Reference proteome</keyword>
<feature type="transmembrane region" description="Helical" evidence="2">
    <location>
        <begin position="21"/>
        <end position="40"/>
    </location>
</feature>
<dbReference type="InterPro" id="IPR053156">
    <property type="entry name" value="T6SS_TssM-like"/>
</dbReference>
<evidence type="ECO:0000259" key="3">
    <source>
        <dbReference type="Pfam" id="PF06744"/>
    </source>
</evidence>